<name>A0A5B8NMC4_9CHRO</name>
<evidence type="ECO:0000259" key="1">
    <source>
        <dbReference type="Pfam" id="PF25583"/>
    </source>
</evidence>
<organism evidence="2 3">
    <name type="scientific">Euhalothece natronophila Z-M001</name>
    <dbReference type="NCBI Taxonomy" id="522448"/>
    <lineage>
        <taxon>Bacteria</taxon>
        <taxon>Bacillati</taxon>
        <taxon>Cyanobacteriota</taxon>
        <taxon>Cyanophyceae</taxon>
        <taxon>Oscillatoriophycideae</taxon>
        <taxon>Chroococcales</taxon>
        <taxon>Halothecacae</taxon>
        <taxon>Halothece cluster</taxon>
        <taxon>Euhalothece</taxon>
    </lineage>
</organism>
<gene>
    <name evidence="2" type="ORF">FRE64_04460</name>
</gene>
<proteinExistence type="predicted"/>
<protein>
    <submittedName>
        <fullName evidence="2">WYL domain-containing protein</fullName>
    </submittedName>
</protein>
<dbReference type="Pfam" id="PF25583">
    <property type="entry name" value="WCX"/>
    <property type="match status" value="1"/>
</dbReference>
<dbReference type="RefSeq" id="WP_146294855.1">
    <property type="nucleotide sequence ID" value="NZ_CP042326.1"/>
</dbReference>
<sequence length="102" mass="12095">MQEAAITEINQPWAKDLARVAVTFKLYGRLAFGYTVKPDDDFVGELEGESRQVIRKIFNTFWFLRDLARYWEQCEVIEPKSVRDRALEKITQLAQRYHLDLQ</sequence>
<dbReference type="AlphaFoldDB" id="A0A5B8NMC4"/>
<dbReference type="InterPro" id="IPR057727">
    <property type="entry name" value="WCX_dom"/>
</dbReference>
<reference evidence="2" key="1">
    <citation type="submission" date="2019-08" db="EMBL/GenBank/DDBJ databases">
        <title>Carotenoids and Carotenoid Binding Proteins in the Halophilic Cyanobacterium Euhalothece sp. ZM00.</title>
        <authorList>
            <person name="Cho S.M."/>
            <person name="Song J.Y."/>
            <person name="Park Y.-I."/>
        </authorList>
    </citation>
    <scope>NUCLEOTIDE SEQUENCE [LARGE SCALE GENOMIC DNA]</scope>
    <source>
        <strain evidence="2">Z-M001</strain>
    </source>
</reference>
<dbReference type="OrthoDB" id="506637at2"/>
<evidence type="ECO:0000313" key="2">
    <source>
        <dbReference type="EMBL" id="QDZ39249.1"/>
    </source>
</evidence>
<dbReference type="KEGG" id="enn:FRE64_04460"/>
<keyword evidence="3" id="KW-1185">Reference proteome</keyword>
<accession>A0A5B8NMC4</accession>
<dbReference type="EMBL" id="CP042326">
    <property type="protein sequence ID" value="QDZ39249.1"/>
    <property type="molecule type" value="Genomic_DNA"/>
</dbReference>
<dbReference type="Proteomes" id="UP000318453">
    <property type="component" value="Chromosome"/>
</dbReference>
<evidence type="ECO:0000313" key="3">
    <source>
        <dbReference type="Proteomes" id="UP000318453"/>
    </source>
</evidence>
<feature type="domain" description="WCX" evidence="1">
    <location>
        <begin position="56"/>
        <end position="94"/>
    </location>
</feature>